<accession>A0ABC8DA54</accession>
<sequence length="142" mass="16444">MFNKNYIKRQFVELRVNELIKFIKKEFPYEGQDYVSHNNKIQVLKSLSHSDLSAIIARMSRIEIVHDITKTVSLITAVLSAITLVMKFVFGEGMSYTVLFALYVSCIAIAGLLDRRKHIAATYFKDLVIRIKEDKVRDEQKD</sequence>
<dbReference type="EMBL" id="CP030150">
    <property type="protein sequence ID" value="AWX72695.1"/>
    <property type="molecule type" value="Genomic_DNA"/>
</dbReference>
<dbReference type="Proteomes" id="UP000250069">
    <property type="component" value="Chromosome"/>
</dbReference>
<keyword evidence="1" id="KW-0472">Membrane</keyword>
<dbReference type="RefSeq" id="WP_045207987.1">
    <property type="nucleotide sequence ID" value="NZ_CP015443.1"/>
</dbReference>
<keyword evidence="1" id="KW-0812">Transmembrane</keyword>
<evidence type="ECO:0000256" key="1">
    <source>
        <dbReference type="SAM" id="Phobius"/>
    </source>
</evidence>
<feature type="transmembrane region" description="Helical" evidence="1">
    <location>
        <begin position="68"/>
        <end position="90"/>
    </location>
</feature>
<dbReference type="AlphaFoldDB" id="A0ABC8DA54"/>
<keyword evidence="1" id="KW-1133">Transmembrane helix</keyword>
<name>A0ABC8DA54_BACVE</name>
<reference evidence="2 3" key="1">
    <citation type="submission" date="2018-06" db="EMBL/GenBank/DDBJ databases">
        <title>Complete Genome Sequence of Bacillus velezensis DSYZ, a Plant Growth-Promoting Rhizobacterium with Antifungal Activity.</title>
        <authorList>
            <person name="Du B."/>
            <person name="Ding Y."/>
            <person name="Liu K."/>
            <person name="Yao L."/>
            <person name="Wang C."/>
            <person name="Li H."/>
            <person name="Liu H."/>
        </authorList>
    </citation>
    <scope>NUCLEOTIDE SEQUENCE [LARGE SCALE GENOMIC DNA]</scope>
    <source>
        <strain evidence="2 3">DSYZ</strain>
    </source>
</reference>
<evidence type="ECO:0000313" key="2">
    <source>
        <dbReference type="EMBL" id="AWX72695.1"/>
    </source>
</evidence>
<gene>
    <name evidence="2" type="ORF">BVDSYZ_11930</name>
</gene>
<organism evidence="2 3">
    <name type="scientific">Bacillus velezensis</name>
    <dbReference type="NCBI Taxonomy" id="492670"/>
    <lineage>
        <taxon>Bacteria</taxon>
        <taxon>Bacillati</taxon>
        <taxon>Bacillota</taxon>
        <taxon>Bacilli</taxon>
        <taxon>Bacillales</taxon>
        <taxon>Bacillaceae</taxon>
        <taxon>Bacillus</taxon>
        <taxon>Bacillus amyloliquefaciens group</taxon>
    </lineage>
</organism>
<evidence type="ECO:0000313" key="3">
    <source>
        <dbReference type="Proteomes" id="UP000250069"/>
    </source>
</evidence>
<protein>
    <submittedName>
        <fullName evidence="2">Uncharacterized protein</fullName>
    </submittedName>
</protein>
<feature type="transmembrane region" description="Helical" evidence="1">
    <location>
        <begin position="96"/>
        <end position="113"/>
    </location>
</feature>
<proteinExistence type="predicted"/>